<reference evidence="2" key="1">
    <citation type="submission" date="2023-07" db="EMBL/GenBank/DDBJ databases">
        <title>draft genome sequence of fig (Ficus carica).</title>
        <authorList>
            <person name="Takahashi T."/>
            <person name="Nishimura K."/>
        </authorList>
    </citation>
    <scope>NUCLEOTIDE SEQUENCE</scope>
</reference>
<comment type="caution">
    <text evidence="2">The sequence shown here is derived from an EMBL/GenBank/DDBJ whole genome shotgun (WGS) entry which is preliminary data.</text>
</comment>
<evidence type="ECO:0000256" key="1">
    <source>
        <dbReference type="SAM" id="MobiDB-lite"/>
    </source>
</evidence>
<feature type="compositionally biased region" description="Basic and acidic residues" evidence="1">
    <location>
        <begin position="261"/>
        <end position="278"/>
    </location>
</feature>
<protein>
    <submittedName>
        <fullName evidence="2">Uncharacterized protein</fullName>
    </submittedName>
</protein>
<dbReference type="PANTHER" id="PTHR33914:SF2">
    <property type="entry name" value="OS02G0582100 PROTEIN"/>
    <property type="match status" value="1"/>
</dbReference>
<evidence type="ECO:0000313" key="2">
    <source>
        <dbReference type="EMBL" id="GMN61714.1"/>
    </source>
</evidence>
<dbReference type="InterPro" id="IPR040378">
    <property type="entry name" value="BASL"/>
</dbReference>
<feature type="region of interest" description="Disordered" evidence="1">
    <location>
        <begin position="261"/>
        <end position="298"/>
    </location>
</feature>
<dbReference type="GO" id="GO:0009786">
    <property type="term" value="P:regulation of asymmetric cell division"/>
    <property type="evidence" value="ECO:0007669"/>
    <property type="project" value="InterPro"/>
</dbReference>
<dbReference type="PANTHER" id="PTHR33914">
    <property type="entry name" value="18S PRE-RIBOSOMAL ASSEMBLY PROTEIN GAR2-LIKE PROTEIN"/>
    <property type="match status" value="1"/>
</dbReference>
<feature type="compositionally biased region" description="Polar residues" evidence="1">
    <location>
        <begin position="279"/>
        <end position="291"/>
    </location>
</feature>
<dbReference type="AlphaFoldDB" id="A0AA88J3B7"/>
<dbReference type="Proteomes" id="UP001187192">
    <property type="component" value="Unassembled WGS sequence"/>
</dbReference>
<organism evidence="2 3">
    <name type="scientific">Ficus carica</name>
    <name type="common">Common fig</name>
    <dbReference type="NCBI Taxonomy" id="3494"/>
    <lineage>
        <taxon>Eukaryota</taxon>
        <taxon>Viridiplantae</taxon>
        <taxon>Streptophyta</taxon>
        <taxon>Embryophyta</taxon>
        <taxon>Tracheophyta</taxon>
        <taxon>Spermatophyta</taxon>
        <taxon>Magnoliopsida</taxon>
        <taxon>eudicotyledons</taxon>
        <taxon>Gunneridae</taxon>
        <taxon>Pentapetalae</taxon>
        <taxon>rosids</taxon>
        <taxon>fabids</taxon>
        <taxon>Rosales</taxon>
        <taxon>Moraceae</taxon>
        <taxon>Ficeae</taxon>
        <taxon>Ficus</taxon>
    </lineage>
</organism>
<feature type="compositionally biased region" description="Basic and acidic residues" evidence="1">
    <location>
        <begin position="171"/>
        <end position="180"/>
    </location>
</feature>
<name>A0AA88J3B7_FICCA</name>
<sequence length="389" mass="43260">MCSQPTTCYTPDYKLFKFTEKNDEGTKEQKAYGKTRLDDLVVRNLKSQDCEIAPKPLEATRGKTDGKDCCGEHTRARSVSDKSTEKNSHFFAKGLMDYELPELVVFLQESSYQFVKDICIDKGMHSHGKCEVENCELDHKLMSCILESDADSKRRESKAHTTVVTLPSVMKESKTTDARDHHKNGSKKNGLLNSQEEGLDIDARDESSTDHSTKEIVHESVVLVSEVHKEVLANSMVPQKVEKHGDDNSQTRSTISALREAELESGKNSCDELPHSPDTHQQGPETGNAPISTEDESTGHIHQHFGADSSSFASGHFSSHITAHHGVASPSFRSISHRSNSSTTSSRSFAFPVLAPEWHGSPERMATPDNRPLRKRKGKCARFLCCKLF</sequence>
<dbReference type="EMBL" id="BTGU01000116">
    <property type="protein sequence ID" value="GMN61714.1"/>
    <property type="molecule type" value="Genomic_DNA"/>
</dbReference>
<evidence type="ECO:0000313" key="3">
    <source>
        <dbReference type="Proteomes" id="UP001187192"/>
    </source>
</evidence>
<gene>
    <name evidence="2" type="ORF">TIFTF001_030810</name>
</gene>
<keyword evidence="3" id="KW-1185">Reference proteome</keyword>
<accession>A0AA88J3B7</accession>
<feature type="region of interest" description="Disordered" evidence="1">
    <location>
        <begin position="151"/>
        <end position="197"/>
    </location>
</feature>
<proteinExistence type="predicted"/>